<name>A0A6N2BLK7_SOLCI</name>
<gene>
    <name evidence="1" type="ORF">EJD97_008631</name>
</gene>
<organism evidence="1">
    <name type="scientific">Solanum chilense</name>
    <name type="common">Tomato</name>
    <name type="synonym">Lycopersicon chilense</name>
    <dbReference type="NCBI Taxonomy" id="4083"/>
    <lineage>
        <taxon>Eukaryota</taxon>
        <taxon>Viridiplantae</taxon>
        <taxon>Streptophyta</taxon>
        <taxon>Embryophyta</taxon>
        <taxon>Tracheophyta</taxon>
        <taxon>Spermatophyta</taxon>
        <taxon>Magnoliopsida</taxon>
        <taxon>eudicotyledons</taxon>
        <taxon>Gunneridae</taxon>
        <taxon>Pentapetalae</taxon>
        <taxon>asterids</taxon>
        <taxon>lamiids</taxon>
        <taxon>Solanales</taxon>
        <taxon>Solanaceae</taxon>
        <taxon>Solanoideae</taxon>
        <taxon>Solaneae</taxon>
        <taxon>Solanum</taxon>
        <taxon>Solanum subgen. Lycopersicon</taxon>
    </lineage>
</organism>
<proteinExistence type="predicted"/>
<protein>
    <submittedName>
        <fullName evidence="1">Uncharacterized protein</fullName>
    </submittedName>
</protein>
<sequence length="112" mass="12631">MNTRRMTARRLEEGKVNEEIPPQVEQVLQGARNTQVPIVEGGNDVPVVPLEMTNGEIRETLLALALAITTYVNRCVDPRVNAMESTMTSRLRYFVRMNPLIFLGSKVGEYPQ</sequence>
<dbReference type="EMBL" id="RXGB01002290">
    <property type="protein sequence ID" value="TMW95587.1"/>
    <property type="molecule type" value="Genomic_DNA"/>
</dbReference>
<accession>A0A6N2BLK7</accession>
<comment type="caution">
    <text evidence="1">The sequence shown here is derived from an EMBL/GenBank/DDBJ whole genome shotgun (WGS) entry which is preliminary data.</text>
</comment>
<dbReference type="AlphaFoldDB" id="A0A6N2BLK7"/>
<reference evidence="1" key="1">
    <citation type="submission" date="2019-05" db="EMBL/GenBank/DDBJ databases">
        <title>The de novo reference genome and transcriptome assemblies of the wild tomato species Solanum chilense.</title>
        <authorList>
            <person name="Stam R."/>
            <person name="Nosenko T."/>
            <person name="Hoerger A.C."/>
            <person name="Stephan W."/>
            <person name="Seidel M.A."/>
            <person name="Kuhn J.M.M."/>
            <person name="Haberer G."/>
            <person name="Tellier A."/>
        </authorList>
    </citation>
    <scope>NUCLEOTIDE SEQUENCE</scope>
    <source>
        <tissue evidence="1">Mature leaves</tissue>
    </source>
</reference>
<evidence type="ECO:0000313" key="1">
    <source>
        <dbReference type="EMBL" id="TMW95587.1"/>
    </source>
</evidence>